<dbReference type="AlphaFoldDB" id="A0AAV8WFG7"/>
<evidence type="ECO:0000313" key="2">
    <source>
        <dbReference type="Proteomes" id="UP001159042"/>
    </source>
</evidence>
<gene>
    <name evidence="1" type="ORF">NQ315_000984</name>
</gene>
<comment type="caution">
    <text evidence="1">The sequence shown here is derived from an EMBL/GenBank/DDBJ whole genome shotgun (WGS) entry which is preliminary data.</text>
</comment>
<keyword evidence="2" id="KW-1185">Reference proteome</keyword>
<dbReference type="GO" id="GO:0000724">
    <property type="term" value="P:double-strand break repair via homologous recombination"/>
    <property type="evidence" value="ECO:0007669"/>
    <property type="project" value="TreeGrafter"/>
</dbReference>
<accession>A0AAV8WFG7</accession>
<proteinExistence type="predicted"/>
<evidence type="ECO:0000313" key="1">
    <source>
        <dbReference type="EMBL" id="KAJ8924830.1"/>
    </source>
</evidence>
<dbReference type="PANTHER" id="PTHR28653:SF1">
    <property type="entry name" value="ATPASE SWSAP1"/>
    <property type="match status" value="1"/>
</dbReference>
<reference evidence="1 2" key="1">
    <citation type="journal article" date="2023" name="Insect Mol. Biol.">
        <title>Genome sequencing provides insights into the evolution of gene families encoding plant cell wall-degrading enzymes in longhorned beetles.</title>
        <authorList>
            <person name="Shin N.R."/>
            <person name="Okamura Y."/>
            <person name="Kirsch R."/>
            <person name="Pauchet Y."/>
        </authorList>
    </citation>
    <scope>NUCLEOTIDE SEQUENCE [LARGE SCALE GENOMIC DNA]</scope>
    <source>
        <tissue evidence="1">Midgut</tissue>
    </source>
</reference>
<dbReference type="GO" id="GO:0003697">
    <property type="term" value="F:single-stranded DNA binding"/>
    <property type="evidence" value="ECO:0007669"/>
    <property type="project" value="TreeGrafter"/>
</dbReference>
<name>A0AAV8WFG7_9CUCU</name>
<protein>
    <submittedName>
        <fullName evidence="1">Uncharacterized protein</fullName>
    </submittedName>
</protein>
<sequence>MKPKRVRSTLLLGNNLDYTAINLAESGKKVWFVSPEVFDKIPDNIVPPEMQILKLITFIYLKDYKDLLSHLNGIHLWHKIPDIIILSNLDTYCHLYGDNYDTLLCALVVATLLDSASVCAKKNGTSYLISTCSQPSDPHKNKLQVLYDLYFSHVIEKTADSDTVCKDIINYYSNEKDC</sequence>
<dbReference type="GO" id="GO:0097196">
    <property type="term" value="C:Shu complex"/>
    <property type="evidence" value="ECO:0007669"/>
    <property type="project" value="TreeGrafter"/>
</dbReference>
<dbReference type="EMBL" id="JANEYG010000002">
    <property type="protein sequence ID" value="KAJ8924830.1"/>
    <property type="molecule type" value="Genomic_DNA"/>
</dbReference>
<dbReference type="PANTHER" id="PTHR28653">
    <property type="match status" value="1"/>
</dbReference>
<dbReference type="Proteomes" id="UP001159042">
    <property type="component" value="Unassembled WGS sequence"/>
</dbReference>
<organism evidence="1 2">
    <name type="scientific">Exocentrus adspersus</name>
    <dbReference type="NCBI Taxonomy" id="1586481"/>
    <lineage>
        <taxon>Eukaryota</taxon>
        <taxon>Metazoa</taxon>
        <taxon>Ecdysozoa</taxon>
        <taxon>Arthropoda</taxon>
        <taxon>Hexapoda</taxon>
        <taxon>Insecta</taxon>
        <taxon>Pterygota</taxon>
        <taxon>Neoptera</taxon>
        <taxon>Endopterygota</taxon>
        <taxon>Coleoptera</taxon>
        <taxon>Polyphaga</taxon>
        <taxon>Cucujiformia</taxon>
        <taxon>Chrysomeloidea</taxon>
        <taxon>Cerambycidae</taxon>
        <taxon>Lamiinae</taxon>
        <taxon>Acanthocinini</taxon>
        <taxon>Exocentrus</taxon>
    </lineage>
</organism>